<dbReference type="Gene3D" id="3.40.50.300">
    <property type="entry name" value="P-loop containing nucleotide triphosphate hydrolases"/>
    <property type="match status" value="1"/>
</dbReference>
<dbReference type="InterPro" id="IPR039421">
    <property type="entry name" value="Type_1_exporter"/>
</dbReference>
<reference evidence="2 3" key="1">
    <citation type="submission" date="2023-03" db="EMBL/GenBank/DDBJ databases">
        <title>WGS of Gossypium arboreum.</title>
        <authorList>
            <person name="Yu D."/>
        </authorList>
    </citation>
    <scope>NUCLEOTIDE SEQUENCE [LARGE SCALE GENOMIC DNA]</scope>
    <source>
        <tissue evidence="2">Leaf</tissue>
    </source>
</reference>
<keyword evidence="3" id="KW-1185">Reference proteome</keyword>
<accession>A0ABR0QTI1</accession>
<feature type="domain" description="ABC transporter" evidence="1">
    <location>
        <begin position="2"/>
        <end position="207"/>
    </location>
</feature>
<gene>
    <name evidence="2" type="ORF">PVK06_005014</name>
</gene>
<comment type="caution">
    <text evidence="2">The sequence shown here is derived from an EMBL/GenBank/DDBJ whole genome shotgun (WGS) entry which is preliminary data.</text>
</comment>
<dbReference type="PROSITE" id="PS50893">
    <property type="entry name" value="ABC_TRANSPORTER_2"/>
    <property type="match status" value="1"/>
</dbReference>
<dbReference type="SUPFAM" id="SSF52540">
    <property type="entry name" value="P-loop containing nucleoside triphosphate hydrolases"/>
    <property type="match status" value="1"/>
</dbReference>
<protein>
    <recommendedName>
        <fullName evidence="1">ABC transporter domain-containing protein</fullName>
    </recommendedName>
</protein>
<name>A0ABR0QTI1_GOSAR</name>
<dbReference type="PANTHER" id="PTHR24222:SF48">
    <property type="entry name" value="ABC TRANSPORTER B FAMILY MEMBER 15"/>
    <property type="match status" value="1"/>
</dbReference>
<evidence type="ECO:0000259" key="1">
    <source>
        <dbReference type="PROSITE" id="PS50893"/>
    </source>
</evidence>
<sequence length="209" mass="23009">MVGLVRGSGSGKSTAISLLERFYDPVNRDILLDRHNIKKLQLKWLRSHIGLVNQEPIIFATSIRENILFGKEDASMELVIKAAKAASVHDFIVKLPNGYETQVGQLGLQLLGGQKQRVAIARALIRDPKILLLNEVMSALDAHSEKIVQEALDHASHERTTIIVAHRPSTIRKADLIVVVQSGRVIESGSHNELIQMNNGAGGAYKKMV</sequence>
<dbReference type="EMBL" id="JARKNE010000002">
    <property type="protein sequence ID" value="KAK5842636.1"/>
    <property type="molecule type" value="Genomic_DNA"/>
</dbReference>
<proteinExistence type="predicted"/>
<organism evidence="2 3">
    <name type="scientific">Gossypium arboreum</name>
    <name type="common">Tree cotton</name>
    <name type="synonym">Gossypium nanking</name>
    <dbReference type="NCBI Taxonomy" id="29729"/>
    <lineage>
        <taxon>Eukaryota</taxon>
        <taxon>Viridiplantae</taxon>
        <taxon>Streptophyta</taxon>
        <taxon>Embryophyta</taxon>
        <taxon>Tracheophyta</taxon>
        <taxon>Spermatophyta</taxon>
        <taxon>Magnoliopsida</taxon>
        <taxon>eudicotyledons</taxon>
        <taxon>Gunneridae</taxon>
        <taxon>Pentapetalae</taxon>
        <taxon>rosids</taxon>
        <taxon>malvids</taxon>
        <taxon>Malvales</taxon>
        <taxon>Malvaceae</taxon>
        <taxon>Malvoideae</taxon>
        <taxon>Gossypium</taxon>
    </lineage>
</organism>
<dbReference type="Proteomes" id="UP001358586">
    <property type="component" value="Chromosome 2"/>
</dbReference>
<evidence type="ECO:0000313" key="3">
    <source>
        <dbReference type="Proteomes" id="UP001358586"/>
    </source>
</evidence>
<dbReference type="Pfam" id="PF00005">
    <property type="entry name" value="ABC_tran"/>
    <property type="match status" value="1"/>
</dbReference>
<evidence type="ECO:0000313" key="2">
    <source>
        <dbReference type="EMBL" id="KAK5842636.1"/>
    </source>
</evidence>
<dbReference type="PANTHER" id="PTHR24222">
    <property type="entry name" value="ABC TRANSPORTER B FAMILY"/>
    <property type="match status" value="1"/>
</dbReference>
<dbReference type="InterPro" id="IPR027417">
    <property type="entry name" value="P-loop_NTPase"/>
</dbReference>
<dbReference type="InterPro" id="IPR003439">
    <property type="entry name" value="ABC_transporter-like_ATP-bd"/>
</dbReference>